<keyword evidence="4" id="KW-0201">Cytochrome c-type biogenesis</keyword>
<feature type="transmembrane region" description="Helical" evidence="7">
    <location>
        <begin position="279"/>
        <end position="305"/>
    </location>
</feature>
<evidence type="ECO:0000313" key="10">
    <source>
        <dbReference type="Proteomes" id="UP000297855"/>
    </source>
</evidence>
<feature type="transmembrane region" description="Helical" evidence="7">
    <location>
        <begin position="400"/>
        <end position="423"/>
    </location>
</feature>
<dbReference type="SUPFAM" id="SSF52833">
    <property type="entry name" value="Thioredoxin-like"/>
    <property type="match status" value="1"/>
</dbReference>
<comment type="caution">
    <text evidence="9">The sequence shown here is derived from an EMBL/GenBank/DDBJ whole genome shotgun (WGS) entry which is preliminary data.</text>
</comment>
<evidence type="ECO:0000256" key="4">
    <source>
        <dbReference type="ARBA" id="ARBA00022748"/>
    </source>
</evidence>
<proteinExistence type="predicted"/>
<dbReference type="InterPro" id="IPR028250">
    <property type="entry name" value="DsbDN"/>
</dbReference>
<keyword evidence="6 7" id="KW-0472">Membrane</keyword>
<dbReference type="Pfam" id="PF02683">
    <property type="entry name" value="DsbD_TM"/>
    <property type="match status" value="1"/>
</dbReference>
<dbReference type="GO" id="GO:0005886">
    <property type="term" value="C:plasma membrane"/>
    <property type="evidence" value="ECO:0007669"/>
    <property type="project" value="UniProtKB-SubCell"/>
</dbReference>
<feature type="domain" description="Thioredoxin" evidence="8">
    <location>
        <begin position="545"/>
        <end position="676"/>
    </location>
</feature>
<dbReference type="InterPro" id="IPR013766">
    <property type="entry name" value="Thioredoxin_domain"/>
</dbReference>
<sequence length="676" mass="75983">MPGFRIFFLLLFPLITGLFLTPGIAFARSVSEYQGRHSRIELQVVSLPSESVRFTAYLAPEKGWHVYWKNPGDSGTSLRTNWKTESPMTIEDWEWPVPKRIQYGDLTNFGYDFPVYLFAVAKPVEAKTASSAFPVRAEFRWLVCKEECLPESAVLVVDSIGEKPVFTNRSQERGYASSLTGLPLPENPNIAVSFRKKGENSFLFRIEGENLPQEFDFFPEDMSVLSHTKPFLLESSSEKIEFEIPKSEYSSTNPDSIRGVLKLGNSNHRVLVHSGGGGFFLQALFFAFLGGLLLNLMPCVFPVLFLKAFELSKIPDRRTVFLQSFLYFAGVLVFFWILYFVFLFLKAGGESLGWGYQLQNPSFVFLLIAIFFYLGLQMLGAIEFGVSVSGSAVRLADRSGIAGSFFSGALTVFVATPCTAPFMGSALAYALSEGVASGMAVFAFLALGTVLPVLTIRNVPGLAGILPRPGPWMRTFREFLSFPLFLTSIWLFWVFGALADRNSSSIVLVWILLSLFLLWVRKRTESVLLHKAILLLALVSLLGTAYALRKSPPRSTVPVASEHFPWQEFSKQRLDSDLRQGSGVFLYFTADWCITCKFNERTVLHSDEVSVFFKSKNIRVLKADWTNEDPEITKALDSYGRNSVPFYVYYPPGKPDRPKFLPTLLNKELLLKTLEE</sequence>
<dbReference type="PANTHER" id="PTHR32234:SF3">
    <property type="entry name" value="SUPPRESSION OF COPPER SENSITIVITY PROTEIN"/>
    <property type="match status" value="1"/>
</dbReference>
<dbReference type="Pfam" id="PF11412">
    <property type="entry name" value="DsbD_N"/>
    <property type="match status" value="1"/>
</dbReference>
<evidence type="ECO:0000256" key="3">
    <source>
        <dbReference type="ARBA" id="ARBA00022692"/>
    </source>
</evidence>
<dbReference type="InterPro" id="IPR036249">
    <property type="entry name" value="Thioredoxin-like_sf"/>
</dbReference>
<organism evidence="9 10">
    <name type="scientific">Leptospira fluminis</name>
    <dbReference type="NCBI Taxonomy" id="2484979"/>
    <lineage>
        <taxon>Bacteria</taxon>
        <taxon>Pseudomonadati</taxon>
        <taxon>Spirochaetota</taxon>
        <taxon>Spirochaetia</taxon>
        <taxon>Leptospirales</taxon>
        <taxon>Leptospiraceae</taxon>
        <taxon>Leptospira</taxon>
    </lineage>
</organism>
<gene>
    <name evidence="9" type="ORF">EHO61_02740</name>
</gene>
<dbReference type="AlphaFoldDB" id="A0A4R9GRJ2"/>
<keyword evidence="10" id="KW-1185">Reference proteome</keyword>
<name>A0A4R9GRJ2_9LEPT</name>
<comment type="subcellular location">
    <subcellularLocation>
        <location evidence="1">Cell membrane</location>
        <topology evidence="1">Multi-pass membrane protein</topology>
    </subcellularLocation>
</comment>
<dbReference type="GO" id="GO:0015035">
    <property type="term" value="F:protein-disulfide reductase activity"/>
    <property type="evidence" value="ECO:0007669"/>
    <property type="project" value="TreeGrafter"/>
</dbReference>
<dbReference type="Gene3D" id="3.40.30.10">
    <property type="entry name" value="Glutaredoxin"/>
    <property type="match status" value="1"/>
</dbReference>
<dbReference type="EMBL" id="RQEV01000003">
    <property type="protein sequence ID" value="TGK20802.1"/>
    <property type="molecule type" value="Genomic_DNA"/>
</dbReference>
<dbReference type="InterPro" id="IPR035671">
    <property type="entry name" value="DsbD_gamma"/>
</dbReference>
<evidence type="ECO:0000256" key="6">
    <source>
        <dbReference type="ARBA" id="ARBA00023136"/>
    </source>
</evidence>
<reference evidence="9" key="1">
    <citation type="journal article" date="2019" name="PLoS Negl. Trop. Dis.">
        <title>Revisiting the worldwide diversity of Leptospira species in the environment.</title>
        <authorList>
            <person name="Vincent A.T."/>
            <person name="Schiettekatte O."/>
            <person name="Bourhy P."/>
            <person name="Veyrier F.J."/>
            <person name="Picardeau M."/>
        </authorList>
    </citation>
    <scope>NUCLEOTIDE SEQUENCE [LARGE SCALE GENOMIC DNA]</scope>
    <source>
        <strain evidence="9">SCS5</strain>
    </source>
</reference>
<accession>A0A4R9GRJ2</accession>
<evidence type="ECO:0000256" key="2">
    <source>
        <dbReference type="ARBA" id="ARBA00022475"/>
    </source>
</evidence>
<dbReference type="InterPro" id="IPR003834">
    <property type="entry name" value="Cyt_c_assmbl_TM_dom"/>
</dbReference>
<dbReference type="PANTHER" id="PTHR32234">
    <property type="entry name" value="THIOL:DISULFIDE INTERCHANGE PROTEIN DSBD"/>
    <property type="match status" value="1"/>
</dbReference>
<dbReference type="GO" id="GO:0017004">
    <property type="term" value="P:cytochrome complex assembly"/>
    <property type="evidence" value="ECO:0007669"/>
    <property type="project" value="UniProtKB-KW"/>
</dbReference>
<evidence type="ECO:0000256" key="7">
    <source>
        <dbReference type="SAM" id="Phobius"/>
    </source>
</evidence>
<feature type="transmembrane region" description="Helical" evidence="7">
    <location>
        <begin position="504"/>
        <end position="520"/>
    </location>
</feature>
<keyword evidence="5 7" id="KW-1133">Transmembrane helix</keyword>
<dbReference type="CDD" id="cd02953">
    <property type="entry name" value="DsbDgamma"/>
    <property type="match status" value="1"/>
</dbReference>
<evidence type="ECO:0000313" key="9">
    <source>
        <dbReference type="EMBL" id="TGK20802.1"/>
    </source>
</evidence>
<protein>
    <submittedName>
        <fullName evidence="9">Disulfide bond formation protein DsbC</fullName>
    </submittedName>
</protein>
<feature type="transmembrane region" description="Helical" evidence="7">
    <location>
        <begin position="325"/>
        <end position="345"/>
    </location>
</feature>
<feature type="transmembrane region" description="Helical" evidence="7">
    <location>
        <begin position="435"/>
        <end position="459"/>
    </location>
</feature>
<keyword evidence="2" id="KW-1003">Cell membrane</keyword>
<evidence type="ECO:0000256" key="5">
    <source>
        <dbReference type="ARBA" id="ARBA00022989"/>
    </source>
</evidence>
<feature type="transmembrane region" description="Helical" evidence="7">
    <location>
        <begin position="365"/>
        <end position="388"/>
    </location>
</feature>
<evidence type="ECO:0000256" key="1">
    <source>
        <dbReference type="ARBA" id="ARBA00004651"/>
    </source>
</evidence>
<evidence type="ECO:0000259" key="8">
    <source>
        <dbReference type="PROSITE" id="PS51352"/>
    </source>
</evidence>
<dbReference type="Proteomes" id="UP000297855">
    <property type="component" value="Unassembled WGS sequence"/>
</dbReference>
<feature type="transmembrane region" description="Helical" evidence="7">
    <location>
        <begin position="532"/>
        <end position="548"/>
    </location>
</feature>
<feature type="transmembrane region" description="Helical" evidence="7">
    <location>
        <begin position="479"/>
        <end position="498"/>
    </location>
</feature>
<dbReference type="GO" id="GO:0045454">
    <property type="term" value="P:cell redox homeostasis"/>
    <property type="evidence" value="ECO:0007669"/>
    <property type="project" value="TreeGrafter"/>
</dbReference>
<dbReference type="PROSITE" id="PS51352">
    <property type="entry name" value="THIOREDOXIN_2"/>
    <property type="match status" value="1"/>
</dbReference>
<dbReference type="Pfam" id="PF13899">
    <property type="entry name" value="Thioredoxin_7"/>
    <property type="match status" value="1"/>
</dbReference>
<dbReference type="OrthoDB" id="9811036at2"/>
<keyword evidence="3 7" id="KW-0812">Transmembrane</keyword>